<dbReference type="EMBL" id="LGCM01000025">
    <property type="protein sequence ID" value="KPL85690.1"/>
    <property type="molecule type" value="Genomic_DNA"/>
</dbReference>
<keyword evidence="1 2" id="KW-0238">DNA-binding</keyword>
<comment type="function">
    <text evidence="2">Binds to DNA and alters its conformation. May be involved in regulation of gene expression, nucleoid organization and DNA protection.</text>
</comment>
<dbReference type="Gene3D" id="3.30.1310.10">
    <property type="entry name" value="Nucleoid-associated protein YbaB-like domain"/>
    <property type="match status" value="1"/>
</dbReference>
<dbReference type="InterPro" id="IPR004401">
    <property type="entry name" value="YbaB/EbfC"/>
</dbReference>
<dbReference type="SUPFAM" id="SSF82607">
    <property type="entry name" value="YbaB-like"/>
    <property type="match status" value="1"/>
</dbReference>
<keyword evidence="2" id="KW-0963">Cytoplasm</keyword>
<proteinExistence type="inferred from homology"/>
<dbReference type="PANTHER" id="PTHR33449:SF1">
    <property type="entry name" value="NUCLEOID-ASSOCIATED PROTEIN YBAB"/>
    <property type="match status" value="1"/>
</dbReference>
<dbReference type="HAMAP" id="MF_00274">
    <property type="entry name" value="DNA_YbaB_EbfC"/>
    <property type="match status" value="1"/>
</dbReference>
<dbReference type="Proteomes" id="UP000050501">
    <property type="component" value="Unassembled WGS sequence"/>
</dbReference>
<dbReference type="STRING" id="229921.ADN01_05885"/>
<dbReference type="OrthoDB" id="9809370at2"/>
<dbReference type="PANTHER" id="PTHR33449">
    <property type="entry name" value="NUCLEOID-ASSOCIATED PROTEIN YBAB"/>
    <property type="match status" value="1"/>
</dbReference>
<sequence>MAKGFNRPAGGRLGGGGGMMNQLRAMQEQMAAVQAQLAEETVSASVGGGAVKVVMTGAQVCKSVSIDPDLLKDADAEMLQDLILTGVNMALDESRKLSEERMSAVTGGLAGMGF</sequence>
<accession>A0A0N8GR72</accession>
<evidence type="ECO:0000313" key="3">
    <source>
        <dbReference type="EMBL" id="KPL85690.1"/>
    </source>
</evidence>
<name>A0A0N8GR72_9CHLR</name>
<dbReference type="InterPro" id="IPR036894">
    <property type="entry name" value="YbaB-like_sf"/>
</dbReference>
<dbReference type="PIRSF" id="PIRSF004555">
    <property type="entry name" value="UCP004555"/>
    <property type="match status" value="1"/>
</dbReference>
<evidence type="ECO:0000313" key="4">
    <source>
        <dbReference type="Proteomes" id="UP000050501"/>
    </source>
</evidence>
<reference evidence="3 4" key="1">
    <citation type="submission" date="2015-07" db="EMBL/GenBank/DDBJ databases">
        <title>Genome sequence of Levilinea saccharolytica DSM 16555.</title>
        <authorList>
            <person name="Hemp J."/>
            <person name="Ward L.M."/>
            <person name="Pace L.A."/>
            <person name="Fischer W.W."/>
        </authorList>
    </citation>
    <scope>NUCLEOTIDE SEQUENCE [LARGE SCALE GENOMIC DNA]</scope>
    <source>
        <strain evidence="3 4">KIBI-1</strain>
    </source>
</reference>
<keyword evidence="4" id="KW-1185">Reference proteome</keyword>
<organism evidence="3 4">
    <name type="scientific">Levilinea saccharolytica</name>
    <dbReference type="NCBI Taxonomy" id="229921"/>
    <lineage>
        <taxon>Bacteria</taxon>
        <taxon>Bacillati</taxon>
        <taxon>Chloroflexota</taxon>
        <taxon>Anaerolineae</taxon>
        <taxon>Anaerolineales</taxon>
        <taxon>Anaerolineaceae</taxon>
        <taxon>Levilinea</taxon>
    </lineage>
</organism>
<dbReference type="AlphaFoldDB" id="A0A0N8GR72"/>
<dbReference type="RefSeq" id="WP_075071007.1">
    <property type="nucleotide sequence ID" value="NZ_DF967974.1"/>
</dbReference>
<evidence type="ECO:0000256" key="2">
    <source>
        <dbReference type="HAMAP-Rule" id="MF_00274"/>
    </source>
</evidence>
<dbReference type="GO" id="GO:0005829">
    <property type="term" value="C:cytosol"/>
    <property type="evidence" value="ECO:0007669"/>
    <property type="project" value="TreeGrafter"/>
</dbReference>
<comment type="caution">
    <text evidence="3">The sequence shown here is derived from an EMBL/GenBank/DDBJ whole genome shotgun (WGS) entry which is preliminary data.</text>
</comment>
<dbReference type="NCBIfam" id="TIGR00103">
    <property type="entry name" value="DNA_YbaB_EbfC"/>
    <property type="match status" value="1"/>
</dbReference>
<protein>
    <recommendedName>
        <fullName evidence="2">Nucleoid-associated protein ADN01_05885</fullName>
    </recommendedName>
</protein>
<comment type="subcellular location">
    <subcellularLocation>
        <location evidence="2">Cytoplasm</location>
        <location evidence="2">Nucleoid</location>
    </subcellularLocation>
</comment>
<comment type="subunit">
    <text evidence="2">Homodimer.</text>
</comment>
<evidence type="ECO:0000256" key="1">
    <source>
        <dbReference type="ARBA" id="ARBA00023125"/>
    </source>
</evidence>
<gene>
    <name evidence="3" type="ORF">ADN01_05885</name>
</gene>
<comment type="similarity">
    <text evidence="2">Belongs to the YbaB/EbfC family.</text>
</comment>
<dbReference type="Pfam" id="PF02575">
    <property type="entry name" value="YbaB_DNA_bd"/>
    <property type="match status" value="1"/>
</dbReference>
<dbReference type="GO" id="GO:0003677">
    <property type="term" value="F:DNA binding"/>
    <property type="evidence" value="ECO:0007669"/>
    <property type="project" value="UniProtKB-UniRule"/>
</dbReference>
<dbReference type="GO" id="GO:0043590">
    <property type="term" value="C:bacterial nucleoid"/>
    <property type="evidence" value="ECO:0007669"/>
    <property type="project" value="UniProtKB-UniRule"/>
</dbReference>